<evidence type="ECO:0000256" key="2">
    <source>
        <dbReference type="ARBA" id="ARBA00004496"/>
    </source>
</evidence>
<proteinExistence type="predicted"/>
<sequence length="1130" mass="124078">MKKFYLSLILAASLPFGAAADVLLDEDFEDVTTSTESYTLKYPDGWDVQGAYKGTYPRYSWHLYYTSKGTVSGKYCMECDSQFAGRYDETAQGPRKEYLITPELDLNGTYRLTFQWKAAVAAMDGDYDLQVGVIESGKTVDDAEVIWSMTDPDDLKASGVVDYPWTGWQVYPAELDLSAFQGKKVKIAFIYDLKVEEGNSAYIDDVKVESFTPITNPKPELSFDRYSFGNVYVGAKKYSEDIIMKNVGASALTISDVTLPEGFSITLDKSAVLEKNDEVSFQVAYMPTLTSPAEGDIVIKTNGDEAKLHVMATKVMLPSGYTLEGFEKSVPPAGWSGKGWSQIGYALEGDFSAYASVSMDGASELISPRLDLSSGKQEVSFTYYNQFESETASAAENDVQLEFSKDGGQTWDVVWIAPYETIDDYNKVEDVTVDLGTPASDNCYLKWVYTAVEIGFDQVPETSLVYLDQIVLPAIYGMDGVPGLSELVAPADGAENVYNKNIKLEWKDAMFATGYKLYVGSDAEATNLVNGTDLGDVTTYTIPSAEYATTYNWKVVPYNGKGDATDVAVWTFKTIPDCTVSQFPYTENFEGETFPALGWNVESSNGYTSWDPTTTSPYEGKTSVAASLVMDASESALTTPDFVLPQEPVNISFYWGNEMPVSLKKDETGLVKNTTTEYDGIDGCYFEILVDGTWKQLALISDKNNEYWCREVINLSEYAGKKVAFRWRYKGDDYYKACGVALDMVTIDYLADKKAVFNLPEWNAGTVNYMQSVSSGNILTVLNDGETDLKVASVEFCTGNFSSTLAAGTVIASKGGVPFSLTFDAKDSNAEIDDVMTVKFEGDYSITLPVNGVALGSDSKYYNFEDSKPGDKVFTDFTTIDVDNKATFNFTNLNYPGVGERFAFLAVSDDNWNNYIHPVSGKMFLLAAVPDDGSDSEDWIISKKMMATADSEFSFYARNYESVNSVLPSAQSQVEVLVSTTGNTETSDFETVMDLTKLPYYDGEWENYKVDLSQYAGQEIYVALRHFAQGGMASMYDDFLFSGFSGLYGDGSVCSLESDGKISVYPNPAADVVYINGVAEADVTVTSLSGAVVLAVDGVNSVDVSGLSAGVYLMTVKTGDNVYTERIIKK</sequence>
<keyword evidence="3" id="KW-0963">Cytoplasm</keyword>
<feature type="signal peptide" evidence="6">
    <location>
        <begin position="1"/>
        <end position="20"/>
    </location>
</feature>
<evidence type="ECO:0000259" key="8">
    <source>
        <dbReference type="Pfam" id="PF22544"/>
    </source>
</evidence>
<dbReference type="EMBL" id="JADIMC010000027">
    <property type="protein sequence ID" value="MBO8475772.1"/>
    <property type="molecule type" value="Genomic_DNA"/>
</dbReference>
<dbReference type="Gene3D" id="2.60.40.10">
    <property type="entry name" value="Immunoglobulins"/>
    <property type="match status" value="2"/>
</dbReference>
<dbReference type="Gene3D" id="2.60.120.260">
    <property type="entry name" value="Galactose-binding domain-like"/>
    <property type="match status" value="2"/>
</dbReference>
<reference evidence="9" key="1">
    <citation type="submission" date="2020-10" db="EMBL/GenBank/DDBJ databases">
        <authorList>
            <person name="Gilroy R."/>
        </authorList>
    </citation>
    <scope>NUCLEOTIDE SEQUENCE</scope>
    <source>
        <strain evidence="9">6919</strain>
    </source>
</reference>
<feature type="domain" description="Secretion system C-terminal sorting" evidence="7">
    <location>
        <begin position="1064"/>
        <end position="1128"/>
    </location>
</feature>
<dbReference type="GO" id="GO:0005737">
    <property type="term" value="C:cytoplasm"/>
    <property type="evidence" value="ECO:0007669"/>
    <property type="project" value="UniProtKB-SubCell"/>
</dbReference>
<dbReference type="AlphaFoldDB" id="A0A9D9NJL8"/>
<dbReference type="InterPro" id="IPR053879">
    <property type="entry name" value="HYDIN_VesB_CFA65-like_Ig"/>
</dbReference>
<evidence type="ECO:0000259" key="7">
    <source>
        <dbReference type="Pfam" id="PF18962"/>
    </source>
</evidence>
<name>A0A9D9NJL8_9BACT</name>
<dbReference type="Pfam" id="PF22544">
    <property type="entry name" value="HYDIN_VesB_CFA65-like_Ig"/>
    <property type="match status" value="1"/>
</dbReference>
<evidence type="ECO:0000256" key="5">
    <source>
        <dbReference type="ARBA" id="ARBA00023273"/>
    </source>
</evidence>
<dbReference type="Proteomes" id="UP000823598">
    <property type="component" value="Unassembled WGS sequence"/>
</dbReference>
<comment type="subcellular location">
    <subcellularLocation>
        <location evidence="1">Cell projection</location>
        <location evidence="1">Cilium</location>
    </subcellularLocation>
    <subcellularLocation>
        <location evidence="2">Cytoplasm</location>
    </subcellularLocation>
</comment>
<dbReference type="Gene3D" id="2.60.120.200">
    <property type="match status" value="2"/>
</dbReference>
<comment type="caution">
    <text evidence="9">The sequence shown here is derived from an EMBL/GenBank/DDBJ whole genome shotgun (WGS) entry which is preliminary data.</text>
</comment>
<evidence type="ECO:0000256" key="4">
    <source>
        <dbReference type="ARBA" id="ARBA00023069"/>
    </source>
</evidence>
<dbReference type="InterPro" id="IPR036116">
    <property type="entry name" value="FN3_sf"/>
</dbReference>
<evidence type="ECO:0000256" key="1">
    <source>
        <dbReference type="ARBA" id="ARBA00004138"/>
    </source>
</evidence>
<dbReference type="InterPro" id="IPR013783">
    <property type="entry name" value="Ig-like_fold"/>
</dbReference>
<dbReference type="Pfam" id="PF18962">
    <property type="entry name" value="Por_Secre_tail"/>
    <property type="match status" value="1"/>
</dbReference>
<gene>
    <name evidence="9" type="ORF">IAB88_02125</name>
</gene>
<dbReference type="InterPro" id="IPR026444">
    <property type="entry name" value="Secre_tail"/>
</dbReference>
<keyword evidence="6" id="KW-0732">Signal</keyword>
<keyword evidence="4" id="KW-0969">Cilium</keyword>
<keyword evidence="5" id="KW-0966">Cell projection</keyword>
<accession>A0A9D9NJL8</accession>
<dbReference type="SUPFAM" id="SSF49265">
    <property type="entry name" value="Fibronectin type III"/>
    <property type="match status" value="1"/>
</dbReference>
<reference evidence="9" key="2">
    <citation type="journal article" date="2021" name="PeerJ">
        <title>Extensive microbial diversity within the chicken gut microbiome revealed by metagenomics and culture.</title>
        <authorList>
            <person name="Gilroy R."/>
            <person name="Ravi A."/>
            <person name="Getino M."/>
            <person name="Pursley I."/>
            <person name="Horton D.L."/>
            <person name="Alikhan N.F."/>
            <person name="Baker D."/>
            <person name="Gharbi K."/>
            <person name="Hall N."/>
            <person name="Watson M."/>
            <person name="Adriaenssens E.M."/>
            <person name="Foster-Nyarko E."/>
            <person name="Jarju S."/>
            <person name="Secka A."/>
            <person name="Antonio M."/>
            <person name="Oren A."/>
            <person name="Chaudhuri R.R."/>
            <person name="La Ragione R."/>
            <person name="Hildebrand F."/>
            <person name="Pallen M.J."/>
        </authorList>
    </citation>
    <scope>NUCLEOTIDE SEQUENCE</scope>
    <source>
        <strain evidence="9">6919</strain>
    </source>
</reference>
<dbReference type="NCBIfam" id="NF038128">
    <property type="entry name" value="choice_anch_J"/>
    <property type="match status" value="3"/>
</dbReference>
<feature type="chain" id="PRO_5039657877" evidence="6">
    <location>
        <begin position="21"/>
        <end position="1130"/>
    </location>
</feature>
<organism evidence="9 10">
    <name type="scientific">Candidatus Limisoma faecipullorum</name>
    <dbReference type="NCBI Taxonomy" id="2840854"/>
    <lineage>
        <taxon>Bacteria</taxon>
        <taxon>Pseudomonadati</taxon>
        <taxon>Bacteroidota</taxon>
        <taxon>Bacteroidia</taxon>
        <taxon>Bacteroidales</taxon>
        <taxon>Candidatus Limisoma</taxon>
    </lineage>
</organism>
<feature type="domain" description="HYDIN/VesB/CFA65-like Ig-like" evidence="8">
    <location>
        <begin position="220"/>
        <end position="310"/>
    </location>
</feature>
<dbReference type="NCBIfam" id="TIGR04183">
    <property type="entry name" value="Por_Secre_tail"/>
    <property type="match status" value="1"/>
</dbReference>
<evidence type="ECO:0000313" key="10">
    <source>
        <dbReference type="Proteomes" id="UP000823598"/>
    </source>
</evidence>
<evidence type="ECO:0000256" key="3">
    <source>
        <dbReference type="ARBA" id="ARBA00022490"/>
    </source>
</evidence>
<evidence type="ECO:0000256" key="6">
    <source>
        <dbReference type="SAM" id="SignalP"/>
    </source>
</evidence>
<protein>
    <submittedName>
        <fullName evidence="9">Choice-of-anchor J domain-containing protein</fullName>
    </submittedName>
</protein>
<evidence type="ECO:0000313" key="9">
    <source>
        <dbReference type="EMBL" id="MBO8475772.1"/>
    </source>
</evidence>